<geneLocation type="plasmid" evidence="2 3">
    <name>p4</name>
</geneLocation>
<feature type="transmembrane region" description="Helical" evidence="1">
    <location>
        <begin position="7"/>
        <end position="26"/>
    </location>
</feature>
<dbReference type="RefSeq" id="WP_214814313.1">
    <property type="nucleotide sequence ID" value="NZ_CP075901.1"/>
</dbReference>
<keyword evidence="2" id="KW-0614">Plasmid</keyword>
<evidence type="ECO:0000313" key="2">
    <source>
        <dbReference type="EMBL" id="QWB32015.1"/>
    </source>
</evidence>
<name>A0ABX8GED9_EXIAC</name>
<organism evidence="2 3">
    <name type="scientific">Exiguobacterium acetylicum</name>
    <name type="common">Brevibacterium acetylicum</name>
    <dbReference type="NCBI Taxonomy" id="41170"/>
    <lineage>
        <taxon>Bacteria</taxon>
        <taxon>Bacillati</taxon>
        <taxon>Bacillota</taxon>
        <taxon>Bacilli</taxon>
        <taxon>Bacillales</taxon>
        <taxon>Bacillales Family XII. Incertae Sedis</taxon>
        <taxon>Exiguobacterium</taxon>
    </lineage>
</organism>
<proteinExistence type="predicted"/>
<keyword evidence="1" id="KW-0812">Transmembrane</keyword>
<reference evidence="2 3" key="1">
    <citation type="submission" date="2021-05" db="EMBL/GenBank/DDBJ databases">
        <title>Biocontrol using Exiguobacterium acetylicum SI17 against litchi downy blight caused by Peronophythora litchii.</title>
        <authorList>
            <person name="Zheng L."/>
        </authorList>
    </citation>
    <scope>NUCLEOTIDE SEQUENCE [LARGE SCALE GENOMIC DNA]</scope>
    <source>
        <strain evidence="2 3">SI17</strain>
        <plasmid evidence="2 3">p4</plasmid>
    </source>
</reference>
<sequence>MTKVSKQWLLITGIIFCFGVLSWFAMGDIFTGNMEKGAKALSSALFLSAITISFSISLLTMEDSDDDKKQSF</sequence>
<evidence type="ECO:0000313" key="3">
    <source>
        <dbReference type="Proteomes" id="UP000679498"/>
    </source>
</evidence>
<accession>A0ABX8GED9</accession>
<gene>
    <name evidence="2" type="ORF">KKI46_17395</name>
</gene>
<keyword evidence="1" id="KW-0472">Membrane</keyword>
<dbReference type="Proteomes" id="UP000679498">
    <property type="component" value="Plasmid p4"/>
</dbReference>
<protein>
    <submittedName>
        <fullName evidence="2">Uncharacterized protein</fullName>
    </submittedName>
</protein>
<dbReference type="GeneID" id="88813481"/>
<keyword evidence="3" id="KW-1185">Reference proteome</keyword>
<evidence type="ECO:0000256" key="1">
    <source>
        <dbReference type="SAM" id="Phobius"/>
    </source>
</evidence>
<dbReference type="EMBL" id="CP075901">
    <property type="protein sequence ID" value="QWB32015.1"/>
    <property type="molecule type" value="Genomic_DNA"/>
</dbReference>
<keyword evidence="1" id="KW-1133">Transmembrane helix</keyword>
<feature type="transmembrane region" description="Helical" evidence="1">
    <location>
        <begin position="38"/>
        <end position="59"/>
    </location>
</feature>